<dbReference type="PIRSF" id="PIRSF001439">
    <property type="entry name" value="CryM"/>
    <property type="match status" value="1"/>
</dbReference>
<dbReference type="Pfam" id="PF02423">
    <property type="entry name" value="OCD_Mu_crystall"/>
    <property type="match status" value="1"/>
</dbReference>
<comment type="caution">
    <text evidence="1">The sequence shown here is derived from an EMBL/GenBank/DDBJ whole genome shotgun (WGS) entry which is preliminary data.</text>
</comment>
<dbReference type="SUPFAM" id="SSF51735">
    <property type="entry name" value="NAD(P)-binding Rossmann-fold domains"/>
    <property type="match status" value="1"/>
</dbReference>
<dbReference type="RefSeq" id="WP_188581872.1">
    <property type="nucleotide sequence ID" value="NZ_BMDZ01000074.1"/>
</dbReference>
<organism evidence="1 2">
    <name type="scientific">Tistrella bauzanensis</name>
    <dbReference type="NCBI Taxonomy" id="657419"/>
    <lineage>
        <taxon>Bacteria</taxon>
        <taxon>Pseudomonadati</taxon>
        <taxon>Pseudomonadota</taxon>
        <taxon>Alphaproteobacteria</taxon>
        <taxon>Geminicoccales</taxon>
        <taxon>Geminicoccaceae</taxon>
        <taxon>Tistrella</taxon>
    </lineage>
</organism>
<dbReference type="EMBL" id="BMDZ01000074">
    <property type="protein sequence ID" value="GGB57909.1"/>
    <property type="molecule type" value="Genomic_DNA"/>
</dbReference>
<dbReference type="Gene3D" id="3.40.50.720">
    <property type="entry name" value="NAD(P)-binding Rossmann-like Domain"/>
    <property type="match status" value="1"/>
</dbReference>
<evidence type="ECO:0000313" key="1">
    <source>
        <dbReference type="EMBL" id="GGB57909.1"/>
    </source>
</evidence>
<dbReference type="InterPro" id="IPR023401">
    <property type="entry name" value="ODC_N"/>
</dbReference>
<dbReference type="Proteomes" id="UP000603352">
    <property type="component" value="Unassembled WGS sequence"/>
</dbReference>
<dbReference type="Gene3D" id="3.30.1780.10">
    <property type="entry name" value="ornithine cyclodeaminase, domain 1"/>
    <property type="match status" value="1"/>
</dbReference>
<dbReference type="PANTHER" id="PTHR13812">
    <property type="entry name" value="KETIMINE REDUCTASE MU-CRYSTALLIN"/>
    <property type="match status" value="1"/>
</dbReference>
<dbReference type="InterPro" id="IPR003462">
    <property type="entry name" value="ODC_Mu_crystall"/>
</dbReference>
<evidence type="ECO:0000313" key="2">
    <source>
        <dbReference type="Proteomes" id="UP000603352"/>
    </source>
</evidence>
<protein>
    <submittedName>
        <fullName evidence="1">Ornithine cyclodeaminase</fullName>
    </submittedName>
</protein>
<dbReference type="InterPro" id="IPR036291">
    <property type="entry name" value="NAD(P)-bd_dom_sf"/>
</dbReference>
<proteinExistence type="predicted"/>
<dbReference type="PANTHER" id="PTHR13812:SF19">
    <property type="entry name" value="KETIMINE REDUCTASE MU-CRYSTALLIN"/>
    <property type="match status" value="1"/>
</dbReference>
<name>A0ABQ1J3J3_9PROT</name>
<sequence length="334" mass="35645">MSDTPPLFLTDQHVSELVTLNDAIAALEVMLRREAQGLAHNIPKALATFAERSSLHGLGSFSEDAALGGFKTWINTPGGASAVMSLFDTDRGGFRALVQAGLLGQLRTAGISGLATDWLAPAEARDMAIIGTGRQATLQIASVAVVRRISRLRVYSPSADSRRDFTARMRRLFSFEIVDCNSAESALRDAEIVTIVTRARAPFIHAGMIADDAHVNAVGAILPANAEIEADVLARARVVAVDSIAGVRRNSRELIDFYGEDDAAWQAVQTLGRIIAAGRQPRRPAGMTLFKSMGMGLSDLAMAEMILARAAARGCGIPLEGPPAMPLARWSERA</sequence>
<gene>
    <name evidence="1" type="ORF">GCM10011505_43490</name>
</gene>
<keyword evidence="2" id="KW-1185">Reference proteome</keyword>
<accession>A0ABQ1J3J3</accession>
<reference evidence="2" key="1">
    <citation type="journal article" date="2019" name="Int. J. Syst. Evol. Microbiol.">
        <title>The Global Catalogue of Microorganisms (GCM) 10K type strain sequencing project: providing services to taxonomists for standard genome sequencing and annotation.</title>
        <authorList>
            <consortium name="The Broad Institute Genomics Platform"/>
            <consortium name="The Broad Institute Genome Sequencing Center for Infectious Disease"/>
            <person name="Wu L."/>
            <person name="Ma J."/>
        </authorList>
    </citation>
    <scope>NUCLEOTIDE SEQUENCE [LARGE SCALE GENOMIC DNA]</scope>
    <source>
        <strain evidence="2">CGMCC 1.10188</strain>
    </source>
</reference>